<dbReference type="AlphaFoldDB" id="A0A930VQD1"/>
<dbReference type="InterPro" id="IPR023393">
    <property type="entry name" value="START-like_dom_sf"/>
</dbReference>
<evidence type="ECO:0000313" key="2">
    <source>
        <dbReference type="Proteomes" id="UP000660668"/>
    </source>
</evidence>
<dbReference type="InterPro" id="IPR019587">
    <property type="entry name" value="Polyketide_cyclase/dehydratase"/>
</dbReference>
<dbReference type="Proteomes" id="UP000660668">
    <property type="component" value="Unassembled WGS sequence"/>
</dbReference>
<evidence type="ECO:0000313" key="1">
    <source>
        <dbReference type="EMBL" id="MBF4769088.1"/>
    </source>
</evidence>
<reference evidence="1" key="1">
    <citation type="submission" date="2020-11" db="EMBL/GenBank/DDBJ databases">
        <title>Nocardioides cynanchi sp. nov., isolated from soil of rhizosphere of Cynanchum wilfordii.</title>
        <authorList>
            <person name="Lee J.-S."/>
            <person name="Suh M.K."/>
            <person name="Kim J.-S."/>
        </authorList>
    </citation>
    <scope>NUCLEOTIDE SEQUENCE</scope>
    <source>
        <strain evidence="1">KCTC 19276</strain>
    </source>
</reference>
<gene>
    <name evidence="1" type="ORF">ISU10_15075</name>
</gene>
<sequence>MAHILNRTVLTRWDPDSVFDYLLDFEHAEEWDAGTVSCERLGGDGGVGTRYRNVSKFLGRETTLDYEVEKVVPGRQFVITGGNKTVESEDTVIVTPTISGGTEVEYRARMTFKGIAAVVSPLLTPFLKRLADDTEQQLRATLDAKAAT</sequence>
<accession>A0A930VQD1</accession>
<dbReference type="EMBL" id="JADKPO010000020">
    <property type="protein sequence ID" value="MBF4769088.1"/>
    <property type="molecule type" value="Genomic_DNA"/>
</dbReference>
<keyword evidence="2" id="KW-1185">Reference proteome</keyword>
<organism evidence="1 2">
    <name type="scientific">Nocardioides agariphilus</name>
    <dbReference type="NCBI Taxonomy" id="433664"/>
    <lineage>
        <taxon>Bacteria</taxon>
        <taxon>Bacillati</taxon>
        <taxon>Actinomycetota</taxon>
        <taxon>Actinomycetes</taxon>
        <taxon>Propionibacteriales</taxon>
        <taxon>Nocardioidaceae</taxon>
        <taxon>Nocardioides</taxon>
    </lineage>
</organism>
<comment type="caution">
    <text evidence="1">The sequence shown here is derived from an EMBL/GenBank/DDBJ whole genome shotgun (WGS) entry which is preliminary data.</text>
</comment>
<proteinExistence type="predicted"/>
<dbReference type="Pfam" id="PF10604">
    <property type="entry name" value="Polyketide_cyc2"/>
    <property type="match status" value="1"/>
</dbReference>
<dbReference type="SUPFAM" id="SSF55961">
    <property type="entry name" value="Bet v1-like"/>
    <property type="match status" value="1"/>
</dbReference>
<dbReference type="Gene3D" id="3.30.530.20">
    <property type="match status" value="1"/>
</dbReference>
<protein>
    <submittedName>
        <fullName evidence="1">SRPBCC family protein</fullName>
    </submittedName>
</protein>
<name>A0A930VQD1_9ACTN</name>
<dbReference type="RefSeq" id="WP_194697231.1">
    <property type="nucleotide sequence ID" value="NZ_JADKPO010000020.1"/>
</dbReference>